<comment type="caution">
    <text evidence="4">The sequence shown here is derived from an EMBL/GenBank/DDBJ whole genome shotgun (WGS) entry which is preliminary data.</text>
</comment>
<evidence type="ECO:0000259" key="2">
    <source>
        <dbReference type="Pfam" id="PF04717"/>
    </source>
</evidence>
<dbReference type="InterPro" id="IPR006531">
    <property type="entry name" value="Gp5/Vgr_OB"/>
</dbReference>
<evidence type="ECO:0000256" key="1">
    <source>
        <dbReference type="SAM" id="MobiDB-lite"/>
    </source>
</evidence>
<dbReference type="Proteomes" id="UP000603715">
    <property type="component" value="Unassembled WGS sequence"/>
</dbReference>
<dbReference type="Pfam" id="PF04717">
    <property type="entry name" value="Phage_base_V"/>
    <property type="match status" value="1"/>
</dbReference>
<sequence length="657" mass="71908">MKENTNPNEKFFKPDSYKAPNNAQGIKENHIAGINRVVKLGIVIEGKEIKNFKHFKLQQSAVKHHEFELTLPFDALSERQDHQLEQANKFLGKRLTTKIVYKDVEDSPERVFVGVITKVGFSQDSNSLGNIVLKGFSPTILLDSAPHTQSFGGNLAVNTGIIANKVIKQGINVTKNDFDIRVQVKGNSQILYSTQYNETHYNYLCRLAEAYGEQFYYDGEVLHFGNMPAPNPALEMIYGSNITDVNVELKAVHIKPIFYGYNSSSNAKLTSGETSIKHKSDLAKTSYKNNDGIFQTESLQIAPIKAQTDKDVVNSQTGASGSKAVEVFSVSGNTTLPFLYPGCVADIKMRKTDSNETSYFTKLMMTEVTHEINSLGHYSGSFQAIASDTGYLPKPEFTIPIAEPQLATVISNTDPQGQGRVTVKFDWQLHDTTNFIRMMSPDAGGTDQITQNRGYVAIPEVGDQVMVGFVHNNPDRPFVMGGMFHGGTALGGGVNNQMRSIQTKSGIKVLMNDNEKSVTILDPSGNTYYMDGKGNIMVNAPNDMTFTAGRNIKMTAGVDISATAGSNIFSTANVNIVSNAGVNMIDTAGKDLMQSATGNIHESSDMRSEVSENGRNIQAKKSDSYAEKVTVVSTKQNMILQSEKTVKSQSGEQGNSH</sequence>
<dbReference type="RefSeq" id="WP_191179916.1">
    <property type="nucleotide sequence ID" value="NZ_JACXXP010000015.1"/>
</dbReference>
<dbReference type="SUPFAM" id="SSF69279">
    <property type="entry name" value="Phage tail proteins"/>
    <property type="match status" value="1"/>
</dbReference>
<reference evidence="4" key="1">
    <citation type="submission" date="2021-11" db="EMBL/GenBank/DDBJ databases">
        <title>Description of novel Chryseobacterium species.</title>
        <authorList>
            <person name="Saticioglu I.B."/>
            <person name="Ay H."/>
            <person name="Altun S."/>
            <person name="Duman M."/>
        </authorList>
    </citation>
    <scope>NUCLEOTIDE SEQUENCE</scope>
    <source>
        <strain evidence="4">C-39</strain>
    </source>
</reference>
<evidence type="ECO:0000313" key="4">
    <source>
        <dbReference type="EMBL" id="MCC9036506.1"/>
    </source>
</evidence>
<keyword evidence="5" id="KW-1185">Reference proteome</keyword>
<feature type="compositionally biased region" description="Basic and acidic residues" evidence="1">
    <location>
        <begin position="602"/>
        <end position="612"/>
    </location>
</feature>
<evidence type="ECO:0000313" key="5">
    <source>
        <dbReference type="Proteomes" id="UP000603715"/>
    </source>
</evidence>
<dbReference type="InterPro" id="IPR037026">
    <property type="entry name" value="Vgr_OB-fold_dom_sf"/>
</dbReference>
<reference evidence="3" key="3">
    <citation type="submission" date="2024-05" db="EMBL/GenBank/DDBJ databases">
        <title>Description of novel Chryseobacterium sp. strain C-2.</title>
        <authorList>
            <person name="Saticioglu I.B."/>
        </authorList>
    </citation>
    <scope>NUCLEOTIDE SEQUENCE</scope>
    <source>
        <strain evidence="3">C-2</strain>
    </source>
</reference>
<dbReference type="Proteomes" id="UP001107960">
    <property type="component" value="Unassembled WGS sequence"/>
</dbReference>
<dbReference type="SUPFAM" id="SSF69255">
    <property type="entry name" value="gp5 N-terminal domain-like"/>
    <property type="match status" value="1"/>
</dbReference>
<feature type="domain" description="Gp5/Type VI secretion system Vgr protein OB-fold" evidence="2">
    <location>
        <begin position="406"/>
        <end position="484"/>
    </location>
</feature>
<protein>
    <submittedName>
        <fullName evidence="4">Phage baseplate assembly protein V</fullName>
    </submittedName>
    <submittedName>
        <fullName evidence="3">Vgr family protein</fullName>
    </submittedName>
</protein>
<accession>A0A9Q3UYT2</accession>
<dbReference type="EMBL" id="JAJJML010000001">
    <property type="protein sequence ID" value="MCC9036506.1"/>
    <property type="molecule type" value="Genomic_DNA"/>
</dbReference>
<name>A0A9Q3UYT2_9FLAO</name>
<dbReference type="Gene3D" id="3.55.50.10">
    <property type="entry name" value="Baseplate protein-like domains"/>
    <property type="match status" value="1"/>
</dbReference>
<organism evidence="4 6">
    <name type="scientific">Chryseobacterium muglaense</name>
    <dbReference type="NCBI Taxonomy" id="2893752"/>
    <lineage>
        <taxon>Bacteria</taxon>
        <taxon>Pseudomonadati</taxon>
        <taxon>Bacteroidota</taxon>
        <taxon>Flavobacteriia</taxon>
        <taxon>Flavobacteriales</taxon>
        <taxon>Weeksellaceae</taxon>
        <taxon>Chryseobacterium group</taxon>
        <taxon>Chryseobacterium</taxon>
    </lineage>
</organism>
<gene>
    <name evidence="3" type="ORF">IEW27_12585</name>
    <name evidence="4" type="ORF">LNP80_20035</name>
</gene>
<proteinExistence type="predicted"/>
<dbReference type="Gene3D" id="2.30.110.50">
    <property type="match status" value="1"/>
</dbReference>
<dbReference type="Gene3D" id="2.40.50.230">
    <property type="entry name" value="Gp5 N-terminal domain"/>
    <property type="match status" value="1"/>
</dbReference>
<evidence type="ECO:0000313" key="3">
    <source>
        <dbReference type="EMBL" id="MBD3905420.1"/>
    </source>
</evidence>
<evidence type="ECO:0000313" key="6">
    <source>
        <dbReference type="Proteomes" id="UP001107960"/>
    </source>
</evidence>
<dbReference type="SUPFAM" id="SSF69349">
    <property type="entry name" value="Phage fibre proteins"/>
    <property type="match status" value="1"/>
</dbReference>
<reference evidence="5" key="2">
    <citation type="submission" date="2023-07" db="EMBL/GenBank/DDBJ databases">
        <title>Description of novel Chryseobacterium sp. strain C-2.</title>
        <authorList>
            <person name="Saticioglu I.B."/>
        </authorList>
    </citation>
    <scope>NUCLEOTIDE SEQUENCE [LARGE SCALE GENOMIC DNA]</scope>
    <source>
        <strain evidence="5">C-2</strain>
    </source>
</reference>
<feature type="region of interest" description="Disordered" evidence="1">
    <location>
        <begin position="601"/>
        <end position="624"/>
    </location>
</feature>
<dbReference type="EMBL" id="JACXXP010000015">
    <property type="protein sequence ID" value="MBD3905420.1"/>
    <property type="molecule type" value="Genomic_DNA"/>
</dbReference>
<dbReference type="AlphaFoldDB" id="A0A9Q3UYT2"/>